<dbReference type="GO" id="GO:0003700">
    <property type="term" value="F:DNA-binding transcription factor activity"/>
    <property type="evidence" value="ECO:0007669"/>
    <property type="project" value="InterPro"/>
</dbReference>
<dbReference type="SUPFAM" id="SSF46689">
    <property type="entry name" value="Homeodomain-like"/>
    <property type="match status" value="2"/>
</dbReference>
<dbReference type="EMBL" id="ACKZ01000007">
    <property type="protein sequence ID" value="EEW38137.1"/>
    <property type="molecule type" value="Genomic_DNA"/>
</dbReference>
<feature type="domain" description="Response regulatory" evidence="6">
    <location>
        <begin position="2"/>
        <end position="119"/>
    </location>
</feature>
<keyword evidence="4" id="KW-0597">Phosphoprotein</keyword>
<dbReference type="GO" id="GO:0000160">
    <property type="term" value="P:phosphorelay signal transduction system"/>
    <property type="evidence" value="ECO:0007669"/>
    <property type="project" value="InterPro"/>
</dbReference>
<reference evidence="7 8" key="1">
    <citation type="submission" date="2009-08" db="EMBL/GenBank/DDBJ databases">
        <authorList>
            <person name="Muzny D."/>
            <person name="Qin X."/>
            <person name="Deng J."/>
            <person name="Jiang H."/>
            <person name="Liu Y."/>
            <person name="Qu J."/>
            <person name="Song X.-Z."/>
            <person name="Zhang L."/>
            <person name="Thornton R."/>
            <person name="Coyle M."/>
            <person name="Francisco L."/>
            <person name="Jackson L."/>
            <person name="Javaid M."/>
            <person name="Korchina V."/>
            <person name="Kovar C."/>
            <person name="Mata R."/>
            <person name="Mathew T."/>
            <person name="Ngo R."/>
            <person name="Nguyen L."/>
            <person name="Nguyen N."/>
            <person name="Okwuonu G."/>
            <person name="Ongeri F."/>
            <person name="Pham C."/>
            <person name="Simmons D."/>
            <person name="Wilczek-Boney K."/>
            <person name="Hale W."/>
            <person name="Jakkamsetti A."/>
            <person name="Pham P."/>
            <person name="Ruth R."/>
            <person name="San Lucas F."/>
            <person name="Warren J."/>
            <person name="Zhang J."/>
            <person name="Zhao Z."/>
            <person name="Zhou C."/>
            <person name="Zhu D."/>
            <person name="Lee S."/>
            <person name="Bess C."/>
            <person name="Blankenburg K."/>
            <person name="Forbes L."/>
            <person name="Fu Q."/>
            <person name="Gubbala S."/>
            <person name="Hirani K."/>
            <person name="Jayaseelan J.C."/>
            <person name="Lara F."/>
            <person name="Munidasa M."/>
            <person name="Palculict T."/>
            <person name="Patil S."/>
            <person name="Pu L.-L."/>
            <person name="Saada N."/>
            <person name="Tang L."/>
            <person name="Weissenberger G."/>
            <person name="Zhu Y."/>
            <person name="Hemphill L."/>
            <person name="Shang Y."/>
            <person name="Youmans B."/>
            <person name="Ayvaz T."/>
            <person name="Ross M."/>
            <person name="Santibanez J."/>
            <person name="Aqrawi P."/>
            <person name="Gross S."/>
            <person name="Joshi V."/>
            <person name="Fowler G."/>
            <person name="Nazareth L."/>
            <person name="Reid J."/>
            <person name="Worley K."/>
            <person name="Petrosino J."/>
            <person name="Highlander S."/>
            <person name="Gibbs R."/>
        </authorList>
    </citation>
    <scope>NUCLEOTIDE SEQUENCE [LARGE SCALE GENOMIC DNA]</scope>
    <source>
        <strain evidence="7 8">ATCC 49175</strain>
    </source>
</reference>
<evidence type="ECO:0000313" key="8">
    <source>
        <dbReference type="Proteomes" id="UP000005926"/>
    </source>
</evidence>
<keyword evidence="1" id="KW-0805">Transcription regulation</keyword>
<feature type="modified residue" description="4-aspartylphosphate" evidence="4">
    <location>
        <position position="54"/>
    </location>
</feature>
<evidence type="ECO:0000256" key="1">
    <source>
        <dbReference type="ARBA" id="ARBA00023015"/>
    </source>
</evidence>
<dbReference type="PROSITE" id="PS50110">
    <property type="entry name" value="RESPONSE_REGULATORY"/>
    <property type="match status" value="1"/>
</dbReference>
<dbReference type="eggNOG" id="COG2207">
    <property type="taxonomic scope" value="Bacteria"/>
</dbReference>
<dbReference type="Proteomes" id="UP000005926">
    <property type="component" value="Unassembled WGS sequence"/>
</dbReference>
<dbReference type="GO" id="GO:0043565">
    <property type="term" value="F:sequence-specific DNA binding"/>
    <property type="evidence" value="ECO:0007669"/>
    <property type="project" value="InterPro"/>
</dbReference>
<dbReference type="InterPro" id="IPR018060">
    <property type="entry name" value="HTH_AraC"/>
</dbReference>
<dbReference type="SMART" id="SM00342">
    <property type="entry name" value="HTH_ARAC"/>
    <property type="match status" value="1"/>
</dbReference>
<comment type="caution">
    <text evidence="7">The sequence shown here is derived from an EMBL/GenBank/DDBJ whole genome shotgun (WGS) entry which is preliminary data.</text>
</comment>
<protein>
    <submittedName>
        <fullName evidence="7">Transcriptional regulator, AraC family</fullName>
    </submittedName>
</protein>
<dbReference type="GeneID" id="78411603"/>
<name>C8NDY5_9LACT</name>
<dbReference type="Gene3D" id="3.40.50.2300">
    <property type="match status" value="1"/>
</dbReference>
<dbReference type="InterPro" id="IPR009057">
    <property type="entry name" value="Homeodomain-like_sf"/>
</dbReference>
<evidence type="ECO:0000313" key="7">
    <source>
        <dbReference type="EMBL" id="EEW38137.1"/>
    </source>
</evidence>
<dbReference type="PROSITE" id="PS00041">
    <property type="entry name" value="HTH_ARAC_FAMILY_1"/>
    <property type="match status" value="1"/>
</dbReference>
<feature type="domain" description="HTH araC/xylS-type" evidence="5">
    <location>
        <begin position="411"/>
        <end position="509"/>
    </location>
</feature>
<keyword evidence="2" id="KW-0238">DNA-binding</keyword>
<dbReference type="PANTHER" id="PTHR43280">
    <property type="entry name" value="ARAC-FAMILY TRANSCRIPTIONAL REGULATOR"/>
    <property type="match status" value="1"/>
</dbReference>
<dbReference type="AlphaFoldDB" id="C8NDY5"/>
<keyword evidence="3" id="KW-0804">Transcription</keyword>
<dbReference type="InterPro" id="IPR001789">
    <property type="entry name" value="Sig_transdc_resp-reg_receiver"/>
</dbReference>
<dbReference type="eggNOG" id="COG4753">
    <property type="taxonomic scope" value="Bacteria"/>
</dbReference>
<dbReference type="InterPro" id="IPR020449">
    <property type="entry name" value="Tscrpt_reg_AraC-type_HTH"/>
</dbReference>
<dbReference type="CDD" id="cd17536">
    <property type="entry name" value="REC_YesN-like"/>
    <property type="match status" value="1"/>
</dbReference>
<dbReference type="SMART" id="SM00448">
    <property type="entry name" value="REC"/>
    <property type="match status" value="1"/>
</dbReference>
<dbReference type="Pfam" id="PF00072">
    <property type="entry name" value="Response_reg"/>
    <property type="match status" value="1"/>
</dbReference>
<dbReference type="RefSeq" id="WP_005605056.1">
    <property type="nucleotide sequence ID" value="NZ_CP102283.1"/>
</dbReference>
<dbReference type="InterPro" id="IPR011006">
    <property type="entry name" value="CheY-like_superfamily"/>
</dbReference>
<gene>
    <name evidence="7" type="ORF">HMPREF0444_0130</name>
</gene>
<dbReference type="STRING" id="638301.HMPREF0444_0130"/>
<dbReference type="Pfam" id="PF12833">
    <property type="entry name" value="HTH_18"/>
    <property type="match status" value="1"/>
</dbReference>
<dbReference type="SUPFAM" id="SSF52172">
    <property type="entry name" value="CheY-like"/>
    <property type="match status" value="1"/>
</dbReference>
<dbReference type="Gene3D" id="1.10.10.60">
    <property type="entry name" value="Homeodomain-like"/>
    <property type="match status" value="2"/>
</dbReference>
<dbReference type="PROSITE" id="PS01124">
    <property type="entry name" value="HTH_ARAC_FAMILY_2"/>
    <property type="match status" value="1"/>
</dbReference>
<dbReference type="PRINTS" id="PR00032">
    <property type="entry name" value="HTHARAC"/>
</dbReference>
<dbReference type="PANTHER" id="PTHR43280:SF28">
    <property type="entry name" value="HTH-TYPE TRANSCRIPTIONAL ACTIVATOR RHAS"/>
    <property type="match status" value="1"/>
</dbReference>
<accession>C8NDY5</accession>
<keyword evidence="8" id="KW-1185">Reference proteome</keyword>
<evidence type="ECO:0000256" key="3">
    <source>
        <dbReference type="ARBA" id="ARBA00023163"/>
    </source>
</evidence>
<proteinExistence type="predicted"/>
<sequence length="512" mass="60218">MNILLVDDDRFIIEALREKIRWDRLKINNVYVANSLSQAQAIIKENPIHLMISDIEMPQGSGLELLSWVRNENYDIKTIFLTNYADFNYAQKAIELQSFEYYLKPINFEKLEFIIQKALDKITEQRPQASHETAFQTENNFWFEYLRKPRIHRLEELQSELLKRNLNLKEHQYFLTGVITLNISEADYAPEIPSWTSQLRKVLQAFSNERYQLASMFKMEGLVDHYVCFFRVDSSINSEEFARKIQQEILNKLHRNSILTFKSCFQCKTILQEVKELYSATGQQVPYWNTIIPVSSDVDVLQKKEVAINSITFSDSLDESELTKSLLHYISNGMIPKVILQKLHLDWTQQIGIYLDQNGISAHKLFQNAQHDFLFQRKFHSIESFGEYFTYYWSHARNFVTDAENQKNSIQRIIEYIDHHYKEDLSRSTLADMVYLSADHLARIFKKETGETLVKYITDKRINASKELLSETKTPIAQVASEVGYDNYSYFTKIFKEKIGVSPGDYRKQHTD</sequence>
<evidence type="ECO:0000259" key="5">
    <source>
        <dbReference type="PROSITE" id="PS01124"/>
    </source>
</evidence>
<dbReference type="InterPro" id="IPR018062">
    <property type="entry name" value="HTH_AraC-typ_CS"/>
</dbReference>
<organism evidence="7 8">
    <name type="scientific">Granulicatella adiacens ATCC 49175</name>
    <dbReference type="NCBI Taxonomy" id="638301"/>
    <lineage>
        <taxon>Bacteria</taxon>
        <taxon>Bacillati</taxon>
        <taxon>Bacillota</taxon>
        <taxon>Bacilli</taxon>
        <taxon>Lactobacillales</taxon>
        <taxon>Carnobacteriaceae</taxon>
        <taxon>Granulicatella</taxon>
    </lineage>
</organism>
<evidence type="ECO:0000256" key="2">
    <source>
        <dbReference type="ARBA" id="ARBA00023125"/>
    </source>
</evidence>
<evidence type="ECO:0000256" key="4">
    <source>
        <dbReference type="PROSITE-ProRule" id="PRU00169"/>
    </source>
</evidence>
<evidence type="ECO:0000259" key="6">
    <source>
        <dbReference type="PROSITE" id="PS50110"/>
    </source>
</evidence>
<dbReference type="HOGENOM" id="CLU_000445_5_0_9"/>